<dbReference type="EMBL" id="NCKU01016446">
    <property type="protein sequence ID" value="RWR99200.1"/>
    <property type="molecule type" value="Genomic_DNA"/>
</dbReference>
<dbReference type="Gene3D" id="3.30.420.10">
    <property type="entry name" value="Ribonuclease H-like superfamily/Ribonuclease H"/>
    <property type="match status" value="1"/>
</dbReference>
<evidence type="ECO:0000313" key="3">
    <source>
        <dbReference type="Proteomes" id="UP000285301"/>
    </source>
</evidence>
<proteinExistence type="predicted"/>
<comment type="caution">
    <text evidence="2">The sequence shown here is derived from an EMBL/GenBank/DDBJ whole genome shotgun (WGS) entry which is preliminary data.</text>
</comment>
<evidence type="ECO:0000313" key="2">
    <source>
        <dbReference type="EMBL" id="RWR99200.1"/>
    </source>
</evidence>
<feature type="domain" description="Integrase catalytic" evidence="1">
    <location>
        <begin position="34"/>
        <end position="148"/>
    </location>
</feature>
<dbReference type="SUPFAM" id="SSF53098">
    <property type="entry name" value="Ribonuclease H-like"/>
    <property type="match status" value="1"/>
</dbReference>
<accession>A0A3S3P298</accession>
<dbReference type="InterPro" id="IPR050951">
    <property type="entry name" value="Retrovirus_Pol_polyprotein"/>
</dbReference>
<evidence type="ECO:0000259" key="1">
    <source>
        <dbReference type="PROSITE" id="PS50994"/>
    </source>
</evidence>
<dbReference type="PANTHER" id="PTHR37984">
    <property type="entry name" value="PROTEIN CBG26694"/>
    <property type="match status" value="1"/>
</dbReference>
<dbReference type="PROSITE" id="PS50994">
    <property type="entry name" value="INTEGRASE"/>
    <property type="match status" value="1"/>
</dbReference>
<organism evidence="2 3">
    <name type="scientific">Dinothrombium tinctorium</name>
    <dbReference type="NCBI Taxonomy" id="1965070"/>
    <lineage>
        <taxon>Eukaryota</taxon>
        <taxon>Metazoa</taxon>
        <taxon>Ecdysozoa</taxon>
        <taxon>Arthropoda</taxon>
        <taxon>Chelicerata</taxon>
        <taxon>Arachnida</taxon>
        <taxon>Acari</taxon>
        <taxon>Acariformes</taxon>
        <taxon>Trombidiformes</taxon>
        <taxon>Prostigmata</taxon>
        <taxon>Anystina</taxon>
        <taxon>Parasitengona</taxon>
        <taxon>Trombidioidea</taxon>
        <taxon>Trombidiidae</taxon>
        <taxon>Dinothrombium</taxon>
    </lineage>
</organism>
<dbReference type="InterPro" id="IPR001584">
    <property type="entry name" value="Integrase_cat-core"/>
</dbReference>
<dbReference type="Proteomes" id="UP000285301">
    <property type="component" value="Unassembled WGS sequence"/>
</dbReference>
<dbReference type="GO" id="GO:0015074">
    <property type="term" value="P:DNA integration"/>
    <property type="evidence" value="ECO:0007669"/>
    <property type="project" value="InterPro"/>
</dbReference>
<reference evidence="2 3" key="1">
    <citation type="journal article" date="2018" name="Gigascience">
        <title>Genomes of trombidid mites reveal novel predicted allergens and laterally-transferred genes associated with secondary metabolism.</title>
        <authorList>
            <person name="Dong X."/>
            <person name="Chaisiri K."/>
            <person name="Xia D."/>
            <person name="Armstrong S.D."/>
            <person name="Fang Y."/>
            <person name="Donnelly M.J."/>
            <person name="Kadowaki T."/>
            <person name="McGarry J.W."/>
            <person name="Darby A.C."/>
            <person name="Makepeace B.L."/>
        </authorList>
    </citation>
    <scope>NUCLEOTIDE SEQUENCE [LARGE SCALE GENOMIC DNA]</scope>
    <source>
        <strain evidence="2">UoL-WK</strain>
    </source>
</reference>
<gene>
    <name evidence="2" type="ORF">B4U79_17067</name>
</gene>
<dbReference type="STRING" id="1965070.A0A3S3P298"/>
<dbReference type="OrthoDB" id="4369127at2759"/>
<dbReference type="PANTHER" id="PTHR37984:SF5">
    <property type="entry name" value="PROTEIN NYNRIN-LIKE"/>
    <property type="match status" value="1"/>
</dbReference>
<protein>
    <recommendedName>
        <fullName evidence="1">Integrase catalytic domain-containing protein</fullName>
    </recommendedName>
</protein>
<dbReference type="GO" id="GO:0003676">
    <property type="term" value="F:nucleic acid binding"/>
    <property type="evidence" value="ECO:0007669"/>
    <property type="project" value="InterPro"/>
</dbReference>
<dbReference type="InterPro" id="IPR036397">
    <property type="entry name" value="RNaseH_sf"/>
</dbReference>
<dbReference type="InterPro" id="IPR012337">
    <property type="entry name" value="RNaseH-like_sf"/>
</dbReference>
<dbReference type="AlphaFoldDB" id="A0A3S3P298"/>
<dbReference type="Pfam" id="PF00665">
    <property type="entry name" value="rve"/>
    <property type="match status" value="1"/>
</dbReference>
<name>A0A3S3P298_9ACAR</name>
<sequence>MKKDIEEYVRSCHVCQITKFKYRPKFDTCYLRDFSTTPFQVIHIDFAELEKKKEGVAKTRSFLVIIDEATRITQAKCMRQNARSVINYINSRPYLNDIKMIVSDNGPAFVSSYSINWAAEQGIALKNSSPYQPSGNGLVERKIRDIKKTSWKMLLESACQLENRSYSEYLGCSPLFKAFGKVAHFKADQELGISDQLDIKEIPKTTQQQELYREKMKKDFLNRKNIKTPRVRIGDHILVSAGVKGKDPVVKGPFKVTKIWEPEGQPLNVFFDAGNGKESCTHLSNLLVYHQRSDDLFK</sequence>
<keyword evidence="3" id="KW-1185">Reference proteome</keyword>